<dbReference type="Gene3D" id="3.20.20.450">
    <property type="entry name" value="EAL domain"/>
    <property type="match status" value="1"/>
</dbReference>
<proteinExistence type="predicted"/>
<dbReference type="OrthoDB" id="1673646at2"/>
<dbReference type="InterPro" id="IPR001633">
    <property type="entry name" value="EAL_dom"/>
</dbReference>
<dbReference type="CDD" id="cd01948">
    <property type="entry name" value="EAL"/>
    <property type="match status" value="1"/>
</dbReference>
<dbReference type="SUPFAM" id="SSF54631">
    <property type="entry name" value="CBS-domain pair"/>
    <property type="match status" value="1"/>
</dbReference>
<dbReference type="InterPro" id="IPR043128">
    <property type="entry name" value="Rev_trsase/Diguanyl_cyclase"/>
</dbReference>
<dbReference type="PROSITE" id="PS50887">
    <property type="entry name" value="GGDEF"/>
    <property type="match status" value="1"/>
</dbReference>
<protein>
    <submittedName>
        <fullName evidence="5">Diguanylate cyclase/phosphodiesterase</fullName>
    </submittedName>
</protein>
<dbReference type="SMART" id="SM00052">
    <property type="entry name" value="EAL"/>
    <property type="match status" value="1"/>
</dbReference>
<dbReference type="PANTHER" id="PTHR33121">
    <property type="entry name" value="CYCLIC DI-GMP PHOSPHODIESTERASE PDEF"/>
    <property type="match status" value="1"/>
</dbReference>
<dbReference type="Proteomes" id="UP000236745">
    <property type="component" value="Unassembled WGS sequence"/>
</dbReference>
<keyword evidence="1" id="KW-0129">CBS domain</keyword>
<dbReference type="InterPro" id="IPR046342">
    <property type="entry name" value="CBS_dom_sf"/>
</dbReference>
<dbReference type="Gene3D" id="3.30.70.270">
    <property type="match status" value="1"/>
</dbReference>
<organism evidence="5 6">
    <name type="scientific">Marinobacterium lutimaris</name>
    <dbReference type="NCBI Taxonomy" id="568106"/>
    <lineage>
        <taxon>Bacteria</taxon>
        <taxon>Pseudomonadati</taxon>
        <taxon>Pseudomonadota</taxon>
        <taxon>Gammaproteobacteria</taxon>
        <taxon>Oceanospirillales</taxon>
        <taxon>Oceanospirillaceae</taxon>
        <taxon>Marinobacterium</taxon>
    </lineage>
</organism>
<evidence type="ECO:0000313" key="6">
    <source>
        <dbReference type="Proteomes" id="UP000236745"/>
    </source>
</evidence>
<dbReference type="AlphaFoldDB" id="A0A1H6D5J9"/>
<dbReference type="SUPFAM" id="SSF141868">
    <property type="entry name" value="EAL domain-like"/>
    <property type="match status" value="1"/>
</dbReference>
<dbReference type="InterPro" id="IPR000160">
    <property type="entry name" value="GGDEF_dom"/>
</dbReference>
<evidence type="ECO:0000313" key="5">
    <source>
        <dbReference type="EMBL" id="SEG80647.1"/>
    </source>
</evidence>
<evidence type="ECO:0000259" key="3">
    <source>
        <dbReference type="PROSITE" id="PS50887"/>
    </source>
</evidence>
<dbReference type="InterPro" id="IPR000644">
    <property type="entry name" value="CBS_dom"/>
</dbReference>
<dbReference type="NCBIfam" id="TIGR00254">
    <property type="entry name" value="GGDEF"/>
    <property type="match status" value="1"/>
</dbReference>
<dbReference type="Pfam" id="PF00571">
    <property type="entry name" value="CBS"/>
    <property type="match status" value="2"/>
</dbReference>
<dbReference type="RefSeq" id="WP_104004894.1">
    <property type="nucleotide sequence ID" value="NZ_FNVQ01000005.1"/>
</dbReference>
<evidence type="ECO:0000259" key="4">
    <source>
        <dbReference type="PROSITE" id="PS51371"/>
    </source>
</evidence>
<feature type="domain" description="EAL" evidence="2">
    <location>
        <begin position="13"/>
        <end position="264"/>
    </location>
</feature>
<dbReference type="PROSITE" id="PS51371">
    <property type="entry name" value="CBS"/>
    <property type="match status" value="1"/>
</dbReference>
<feature type="domain" description="CBS" evidence="4">
    <location>
        <begin position="286"/>
        <end position="344"/>
    </location>
</feature>
<dbReference type="InterPro" id="IPR035919">
    <property type="entry name" value="EAL_sf"/>
</dbReference>
<dbReference type="EMBL" id="FNVQ01000005">
    <property type="protein sequence ID" value="SEG80647.1"/>
    <property type="molecule type" value="Genomic_DNA"/>
</dbReference>
<reference evidence="5 6" key="1">
    <citation type="submission" date="2016-10" db="EMBL/GenBank/DDBJ databases">
        <authorList>
            <person name="de Groot N.N."/>
        </authorList>
    </citation>
    <scope>NUCLEOTIDE SEQUENCE [LARGE SCALE GENOMIC DNA]</scope>
    <source>
        <strain evidence="5 6">DSM 22012</strain>
    </source>
</reference>
<dbReference type="PANTHER" id="PTHR33121:SF76">
    <property type="entry name" value="SIGNALING PROTEIN"/>
    <property type="match status" value="1"/>
</dbReference>
<dbReference type="Gene3D" id="3.10.580.10">
    <property type="entry name" value="CBS-domain"/>
    <property type="match status" value="1"/>
</dbReference>
<sequence>MDQRGFKDEEVDTGQAEAELLADIIREQRLYPVFQPIVDLSTGECLGHEALIRGPRGTSLHSPYHLFNAAIRNHLLHRLELLCRRCSIESFSALGMQGKLFLNVSASLLSTPEHQHGFTAELLEELGIPRENIVIELSEQHPFDHHGLTRSAVEHYREMGFHIAIDDLGSGYSGLKLWSELHPDYVKIDMHFVRGIDKDSVKREFVRSICNIGHTLDCKIIAEGIETLEELHTLQEMGVRYGQGFLLGRPAPEPGLLMEPLVVRHGYLQNRGDMRMLAQADTARVLVRSIPAVSSEDLLKDVNEIFRNDSQIIAVPVLVDGEPVGVVRRADLLELFSAQYGRALYEQKPVTRLMRKDALIVPSDMPLERVSLMVTEQEDSVLIQQDLVVIEDGCYVGMANVRDLLKRMTELKIRNARYANPLTMLPGNVPINSEVDRLLQQACDFHVAYFDLNHFKPFNDCYGYTRGDEVIRELGELLVRFVSADDNYLGHVGGDDFVVLFRHHDWRKTCESILSAFEERVQALCRADDLEAGGIWAQDRNGQKAFFPLLSLAIGVVHPDPYKCSSCHDVAELAAEAKKEAKAIGGNALYISSRRIPRPSPIGRRSA</sequence>
<dbReference type="Pfam" id="PF00990">
    <property type="entry name" value="GGDEF"/>
    <property type="match status" value="1"/>
</dbReference>
<dbReference type="InterPro" id="IPR050706">
    <property type="entry name" value="Cyclic-di-GMP_PDE-like"/>
</dbReference>
<dbReference type="SMART" id="SM00267">
    <property type="entry name" value="GGDEF"/>
    <property type="match status" value="1"/>
</dbReference>
<accession>A0A1H6D5J9</accession>
<dbReference type="SUPFAM" id="SSF55073">
    <property type="entry name" value="Nucleotide cyclase"/>
    <property type="match status" value="1"/>
</dbReference>
<dbReference type="Pfam" id="PF00563">
    <property type="entry name" value="EAL"/>
    <property type="match status" value="1"/>
</dbReference>
<name>A0A1H6D5J9_9GAMM</name>
<dbReference type="GO" id="GO:0071111">
    <property type="term" value="F:cyclic-guanylate-specific phosphodiesterase activity"/>
    <property type="evidence" value="ECO:0007669"/>
    <property type="project" value="InterPro"/>
</dbReference>
<dbReference type="InterPro" id="IPR029787">
    <property type="entry name" value="Nucleotide_cyclase"/>
</dbReference>
<dbReference type="PROSITE" id="PS50883">
    <property type="entry name" value="EAL"/>
    <property type="match status" value="1"/>
</dbReference>
<feature type="domain" description="GGDEF" evidence="3">
    <location>
        <begin position="443"/>
        <end position="594"/>
    </location>
</feature>
<gene>
    <name evidence="5" type="ORF">SAMN05444390_10557</name>
</gene>
<dbReference type="CDD" id="cd01949">
    <property type="entry name" value="GGDEF"/>
    <property type="match status" value="1"/>
</dbReference>
<evidence type="ECO:0000259" key="2">
    <source>
        <dbReference type="PROSITE" id="PS50883"/>
    </source>
</evidence>
<evidence type="ECO:0000256" key="1">
    <source>
        <dbReference type="PROSITE-ProRule" id="PRU00703"/>
    </source>
</evidence>
<keyword evidence="6" id="KW-1185">Reference proteome</keyword>